<keyword evidence="4" id="KW-1003">Cell membrane</keyword>
<keyword evidence="6 11" id="KW-0812">Transmembrane</keyword>
<evidence type="ECO:0000256" key="7">
    <source>
        <dbReference type="ARBA" id="ARBA00022927"/>
    </source>
</evidence>
<dbReference type="EMBL" id="BKAD01000036">
    <property type="protein sequence ID" value="GEP31785.1"/>
    <property type="molecule type" value="Genomic_DNA"/>
</dbReference>
<dbReference type="InterPro" id="IPR051045">
    <property type="entry name" value="TonB-dependent_transducer"/>
</dbReference>
<accession>A0A512LBC1</accession>
<comment type="subcellular location">
    <subcellularLocation>
        <location evidence="1">Cell inner membrane</location>
        <topology evidence="1">Single-pass membrane protein</topology>
        <orientation evidence="1">Periplasmic side</orientation>
    </subcellularLocation>
</comment>
<dbReference type="AlphaFoldDB" id="A0A512LBC1"/>
<dbReference type="RefSeq" id="WP_147074740.1">
    <property type="nucleotide sequence ID" value="NZ_AP021884.1"/>
</dbReference>
<evidence type="ECO:0000256" key="2">
    <source>
        <dbReference type="ARBA" id="ARBA00006555"/>
    </source>
</evidence>
<feature type="domain" description="TonB C-terminal" evidence="12">
    <location>
        <begin position="144"/>
        <end position="235"/>
    </location>
</feature>
<organism evidence="13 14">
    <name type="scientific">Sulfuriferula plumbiphila</name>
    <dbReference type="NCBI Taxonomy" id="171865"/>
    <lineage>
        <taxon>Bacteria</taxon>
        <taxon>Pseudomonadati</taxon>
        <taxon>Pseudomonadota</taxon>
        <taxon>Betaproteobacteria</taxon>
        <taxon>Nitrosomonadales</taxon>
        <taxon>Sulfuricellaceae</taxon>
        <taxon>Sulfuriferula</taxon>
    </lineage>
</organism>
<dbReference type="PROSITE" id="PS52015">
    <property type="entry name" value="TONB_CTD"/>
    <property type="match status" value="1"/>
</dbReference>
<dbReference type="PANTHER" id="PTHR33446">
    <property type="entry name" value="PROTEIN TONB-RELATED"/>
    <property type="match status" value="1"/>
</dbReference>
<evidence type="ECO:0000313" key="13">
    <source>
        <dbReference type="EMBL" id="GEP31785.1"/>
    </source>
</evidence>
<dbReference type="GO" id="GO:0015031">
    <property type="term" value="P:protein transport"/>
    <property type="evidence" value="ECO:0007669"/>
    <property type="project" value="UniProtKB-KW"/>
</dbReference>
<keyword evidence="3" id="KW-0813">Transport</keyword>
<comment type="similarity">
    <text evidence="2">Belongs to the TonB family.</text>
</comment>
<evidence type="ECO:0000256" key="6">
    <source>
        <dbReference type="ARBA" id="ARBA00022692"/>
    </source>
</evidence>
<feature type="region of interest" description="Disordered" evidence="10">
    <location>
        <begin position="105"/>
        <end position="132"/>
    </location>
</feature>
<evidence type="ECO:0000256" key="1">
    <source>
        <dbReference type="ARBA" id="ARBA00004383"/>
    </source>
</evidence>
<proteinExistence type="inferred from homology"/>
<dbReference type="PANTHER" id="PTHR33446:SF2">
    <property type="entry name" value="PROTEIN TONB"/>
    <property type="match status" value="1"/>
</dbReference>
<keyword evidence="7" id="KW-0653">Protein transport</keyword>
<dbReference type="OrthoDB" id="9792439at2"/>
<evidence type="ECO:0000256" key="5">
    <source>
        <dbReference type="ARBA" id="ARBA00022519"/>
    </source>
</evidence>
<dbReference type="GO" id="GO:0055085">
    <property type="term" value="P:transmembrane transport"/>
    <property type="evidence" value="ECO:0007669"/>
    <property type="project" value="InterPro"/>
</dbReference>
<dbReference type="InterPro" id="IPR037682">
    <property type="entry name" value="TonB_C"/>
</dbReference>
<dbReference type="NCBIfam" id="TIGR01352">
    <property type="entry name" value="tonB_Cterm"/>
    <property type="match status" value="1"/>
</dbReference>
<name>A0A512LBC1_9PROT</name>
<dbReference type="Gene3D" id="3.30.1150.10">
    <property type="match status" value="1"/>
</dbReference>
<evidence type="ECO:0000313" key="14">
    <source>
        <dbReference type="Proteomes" id="UP000321337"/>
    </source>
</evidence>
<dbReference type="InterPro" id="IPR006260">
    <property type="entry name" value="TonB/TolA_C"/>
</dbReference>
<keyword evidence="8 11" id="KW-1133">Transmembrane helix</keyword>
<dbReference type="Proteomes" id="UP000321337">
    <property type="component" value="Unassembled WGS sequence"/>
</dbReference>
<evidence type="ECO:0000256" key="3">
    <source>
        <dbReference type="ARBA" id="ARBA00022448"/>
    </source>
</evidence>
<evidence type="ECO:0000256" key="10">
    <source>
        <dbReference type="SAM" id="MobiDB-lite"/>
    </source>
</evidence>
<evidence type="ECO:0000256" key="11">
    <source>
        <dbReference type="SAM" id="Phobius"/>
    </source>
</evidence>
<evidence type="ECO:0000256" key="8">
    <source>
        <dbReference type="ARBA" id="ARBA00022989"/>
    </source>
</evidence>
<keyword evidence="14" id="KW-1185">Reference proteome</keyword>
<dbReference type="GO" id="GO:0098797">
    <property type="term" value="C:plasma membrane protein complex"/>
    <property type="evidence" value="ECO:0007669"/>
    <property type="project" value="TreeGrafter"/>
</dbReference>
<keyword evidence="9 11" id="KW-0472">Membrane</keyword>
<gene>
    <name evidence="13" type="ORF">TPL01_29230</name>
</gene>
<evidence type="ECO:0000256" key="9">
    <source>
        <dbReference type="ARBA" id="ARBA00023136"/>
    </source>
</evidence>
<reference evidence="13 14" key="1">
    <citation type="submission" date="2019-07" db="EMBL/GenBank/DDBJ databases">
        <title>Whole genome shotgun sequence of Thiobacillus plumbophilus NBRC 107929.</title>
        <authorList>
            <person name="Hosoyama A."/>
            <person name="Uohara A."/>
            <person name="Ohji S."/>
            <person name="Ichikawa N."/>
        </authorList>
    </citation>
    <scope>NUCLEOTIDE SEQUENCE [LARGE SCALE GENOMIC DNA]</scope>
    <source>
        <strain evidence="13 14">NBRC 107929</strain>
    </source>
</reference>
<keyword evidence="5" id="KW-0997">Cell inner membrane</keyword>
<protein>
    <submittedName>
        <fullName evidence="13">Cell envelope biogenesis protein TonB</fullName>
    </submittedName>
</protein>
<dbReference type="GO" id="GO:0031992">
    <property type="term" value="F:energy transducer activity"/>
    <property type="evidence" value="ECO:0007669"/>
    <property type="project" value="TreeGrafter"/>
</dbReference>
<evidence type="ECO:0000259" key="12">
    <source>
        <dbReference type="PROSITE" id="PS52015"/>
    </source>
</evidence>
<dbReference type="SUPFAM" id="SSF74653">
    <property type="entry name" value="TolA/TonB C-terminal domain"/>
    <property type="match status" value="1"/>
</dbReference>
<feature type="compositionally biased region" description="Low complexity" evidence="10">
    <location>
        <begin position="115"/>
        <end position="126"/>
    </location>
</feature>
<feature type="transmembrane region" description="Helical" evidence="11">
    <location>
        <begin position="23"/>
        <end position="41"/>
    </location>
</feature>
<dbReference type="Pfam" id="PF03544">
    <property type="entry name" value="TonB_C"/>
    <property type="match status" value="1"/>
</dbReference>
<evidence type="ECO:0000256" key="4">
    <source>
        <dbReference type="ARBA" id="ARBA00022475"/>
    </source>
</evidence>
<comment type="caution">
    <text evidence="13">The sequence shown here is derived from an EMBL/GenBank/DDBJ whole genome shotgun (WGS) entry which is preliminary data.</text>
</comment>
<sequence length="235" mass="25730">MGTDWFRKAYAGSHSPQQEKQRFIGLAIAVAFHVVAIWWLLQFGAVRRQLIEVAPIMVNFITPPPIAKPSKPAEPLRPKSKPITKMPQPIKKTVEAPPVLATKAIEASVPRRASEPAPKQPEAVPVEAPPPPVPLPPAPPAVTLPEFNAAYLDNPPPAYPAQSKRRHEEGKVLLRVYVNAAGAAEKVELHASSGWPRLDHVALETVRSWRFVPAKQGNKAVAAWVIVPINFTVEN</sequence>